<keyword evidence="7" id="KW-1185">Reference proteome</keyword>
<evidence type="ECO:0000256" key="4">
    <source>
        <dbReference type="ARBA" id="ARBA00023098"/>
    </source>
</evidence>
<evidence type="ECO:0000256" key="1">
    <source>
        <dbReference type="ARBA" id="ARBA00006484"/>
    </source>
</evidence>
<dbReference type="PANTHER" id="PTHR43180">
    <property type="entry name" value="3-OXOACYL-(ACYL-CARRIER-PROTEIN) REDUCTASE (AFU_ORTHOLOGUE AFUA_6G11210)"/>
    <property type="match status" value="1"/>
</dbReference>
<keyword evidence="2" id="KW-0560">Oxidoreductase</keyword>
<dbReference type="GO" id="GO:0016491">
    <property type="term" value="F:oxidoreductase activity"/>
    <property type="evidence" value="ECO:0007669"/>
    <property type="project" value="UniProtKB-KW"/>
</dbReference>
<keyword evidence="5" id="KW-0753">Steroid metabolism</keyword>
<dbReference type="PRINTS" id="PR00081">
    <property type="entry name" value="GDHRDH"/>
</dbReference>
<dbReference type="SUPFAM" id="SSF51735">
    <property type="entry name" value="NAD(P)-binding Rossmann-fold domains"/>
    <property type="match status" value="1"/>
</dbReference>
<dbReference type="GO" id="GO:0008202">
    <property type="term" value="P:steroid metabolic process"/>
    <property type="evidence" value="ECO:0007669"/>
    <property type="project" value="UniProtKB-KW"/>
</dbReference>
<dbReference type="Pfam" id="PF13561">
    <property type="entry name" value="adh_short_C2"/>
    <property type="match status" value="1"/>
</dbReference>
<dbReference type="Proteomes" id="UP000481252">
    <property type="component" value="Unassembled WGS sequence"/>
</dbReference>
<protein>
    <submittedName>
        <fullName evidence="6">SDR family oxidoreductase</fullName>
    </submittedName>
</protein>
<evidence type="ECO:0000256" key="5">
    <source>
        <dbReference type="ARBA" id="ARBA00023221"/>
    </source>
</evidence>
<comment type="similarity">
    <text evidence="1">Belongs to the short-chain dehydrogenases/reductases (SDR) family.</text>
</comment>
<name>A0A7C9VHC6_9HYPH</name>
<gene>
    <name evidence="6" type="ORF">G6N74_26280</name>
</gene>
<dbReference type="InterPro" id="IPR036291">
    <property type="entry name" value="NAD(P)-bd_dom_sf"/>
</dbReference>
<accession>A0A7C9VHC6</accession>
<dbReference type="EMBL" id="JAAKZG010000017">
    <property type="protein sequence ID" value="NGN44571.1"/>
    <property type="molecule type" value="Genomic_DNA"/>
</dbReference>
<evidence type="ECO:0000313" key="7">
    <source>
        <dbReference type="Proteomes" id="UP000481252"/>
    </source>
</evidence>
<comment type="caution">
    <text evidence="6">The sequence shown here is derived from an EMBL/GenBank/DDBJ whole genome shotgun (WGS) entry which is preliminary data.</text>
</comment>
<sequence>MAGRLDGKVAIITGGVSGMGLAATELFIKEGAKLVIADIQAEKGLALEQRFPGQLRFSRCDIRSEEDIAAAVALAVDSFGGLDVMYHNAGAVGDNSSIEDMSTAGWDDTQNLLLRSTMLTIKHAINPMKKRGKGSIILTSSAAAVALGGSGPFAYTVAKAGVISAGRYAAFALGQHSIRVNIIVPGAFPTSIWSGHIGGDADMGDRLGLDLGRFARMQVLPQAGDPRNIADAALFLASEASDFITGVALPVDGGLTLHRGPEASASGQLGAVNAAAEQLERA</sequence>
<dbReference type="RefSeq" id="WP_165120955.1">
    <property type="nucleotide sequence ID" value="NZ_JAAKZG010000017.1"/>
</dbReference>
<evidence type="ECO:0000256" key="3">
    <source>
        <dbReference type="ARBA" id="ARBA00023027"/>
    </source>
</evidence>
<evidence type="ECO:0000256" key="2">
    <source>
        <dbReference type="ARBA" id="ARBA00023002"/>
    </source>
</evidence>
<keyword evidence="3" id="KW-0520">NAD</keyword>
<dbReference type="PANTHER" id="PTHR43180:SF28">
    <property type="entry name" value="NAD(P)-BINDING ROSSMANN-FOLD SUPERFAMILY PROTEIN"/>
    <property type="match status" value="1"/>
</dbReference>
<dbReference type="Gene3D" id="3.40.50.720">
    <property type="entry name" value="NAD(P)-binding Rossmann-like Domain"/>
    <property type="match status" value="1"/>
</dbReference>
<proteinExistence type="inferred from homology"/>
<evidence type="ECO:0000313" key="6">
    <source>
        <dbReference type="EMBL" id="NGN44571.1"/>
    </source>
</evidence>
<keyword evidence="4" id="KW-0443">Lipid metabolism</keyword>
<dbReference type="AlphaFoldDB" id="A0A7C9VHC6"/>
<organism evidence="6 7">
    <name type="scientific">Mesorhizobium zhangyense</name>
    <dbReference type="NCBI Taxonomy" id="1776730"/>
    <lineage>
        <taxon>Bacteria</taxon>
        <taxon>Pseudomonadati</taxon>
        <taxon>Pseudomonadota</taxon>
        <taxon>Alphaproteobacteria</taxon>
        <taxon>Hyphomicrobiales</taxon>
        <taxon>Phyllobacteriaceae</taxon>
        <taxon>Mesorhizobium</taxon>
    </lineage>
</organism>
<dbReference type="InterPro" id="IPR002347">
    <property type="entry name" value="SDR_fam"/>
</dbReference>
<dbReference type="FunFam" id="3.40.50.720:FF:000084">
    <property type="entry name" value="Short-chain dehydrogenase reductase"/>
    <property type="match status" value="1"/>
</dbReference>
<reference evidence="6 7" key="1">
    <citation type="submission" date="2020-02" db="EMBL/GenBank/DDBJ databases">
        <title>Genome sequence of the type strain CGMCC 1.15528 of Mesorhizobium zhangyense.</title>
        <authorList>
            <person name="Gao J."/>
            <person name="Sun J."/>
        </authorList>
    </citation>
    <scope>NUCLEOTIDE SEQUENCE [LARGE SCALE GENOMIC DNA]</scope>
    <source>
        <strain evidence="6 7">CGMCC 1.15528</strain>
    </source>
</reference>